<accession>A0AA47E5H4</accession>
<dbReference type="EMBL" id="CP113257">
    <property type="protein sequence ID" value="WAE53262.1"/>
    <property type="molecule type" value="Genomic_DNA"/>
</dbReference>
<dbReference type="Proteomes" id="UP001164632">
    <property type="component" value="Chromosome"/>
</dbReference>
<name>A0AA47E5H4_9GAMM</name>
<protein>
    <submittedName>
        <fullName evidence="1">Uncharacterized protein</fullName>
    </submittedName>
</protein>
<evidence type="ECO:0000313" key="2">
    <source>
        <dbReference type="Proteomes" id="UP001164632"/>
    </source>
</evidence>
<dbReference type="AlphaFoldDB" id="A0AA47E5H4"/>
<dbReference type="RefSeq" id="WP_267932106.1">
    <property type="nucleotide sequence ID" value="NZ_CP113257.1"/>
</dbReference>
<organism evidence="1 2">
    <name type="scientific">Stutzerimonas frequens</name>
    <dbReference type="NCBI Taxonomy" id="2968969"/>
    <lineage>
        <taxon>Bacteria</taxon>
        <taxon>Pseudomonadati</taxon>
        <taxon>Pseudomonadota</taxon>
        <taxon>Gammaproteobacteria</taxon>
        <taxon>Pseudomonadales</taxon>
        <taxon>Pseudomonadaceae</taxon>
        <taxon>Stutzerimonas</taxon>
    </lineage>
</organism>
<gene>
    <name evidence="1" type="ORF">OSV15_03425</name>
</gene>
<sequence>MNSQRLIPKINAKAFAAVGKAMGPRMPTCTDPFFSAWKKGAELIGGEAFPFAQGGINTWADAQLGALPALLKTLNSLDLPRRALLLTMISLERPEQVHWITRELGMHYGHLSAGVLGDDVFAATFDLLRTHH</sequence>
<evidence type="ECO:0000313" key="1">
    <source>
        <dbReference type="EMBL" id="WAE53262.1"/>
    </source>
</evidence>
<reference evidence="1" key="1">
    <citation type="submission" date="2022-11" db="EMBL/GenBank/DDBJ databases">
        <title>Genomic of Pseudomonas TF18.</title>
        <authorList>
            <person name="Liu T."/>
        </authorList>
    </citation>
    <scope>NUCLEOTIDE SEQUENCE</scope>
    <source>
        <strain evidence="1">TF18</strain>
    </source>
</reference>
<proteinExistence type="predicted"/>